<dbReference type="STRING" id="1285928.SAMN04487894_11330"/>
<dbReference type="InterPro" id="IPR000866">
    <property type="entry name" value="AhpC/TSA"/>
</dbReference>
<gene>
    <name evidence="2" type="ORF">SAMN04487894_11330</name>
</gene>
<protein>
    <submittedName>
        <fullName evidence="2">Thiol-disulfide isomerase or thioredoxin</fullName>
    </submittedName>
</protein>
<dbReference type="RefSeq" id="WP_090391878.1">
    <property type="nucleotide sequence ID" value="NZ_FMZO01000013.1"/>
</dbReference>
<dbReference type="Proteomes" id="UP000198757">
    <property type="component" value="Unassembled WGS sequence"/>
</dbReference>
<organism evidence="2 3">
    <name type="scientific">Niabella drilacis (strain DSM 25811 / CCM 8410 / CCUG 62505 / LMG 26954 / E90)</name>
    <dbReference type="NCBI Taxonomy" id="1285928"/>
    <lineage>
        <taxon>Bacteria</taxon>
        <taxon>Pseudomonadati</taxon>
        <taxon>Bacteroidota</taxon>
        <taxon>Chitinophagia</taxon>
        <taxon>Chitinophagales</taxon>
        <taxon>Chitinophagaceae</taxon>
        <taxon>Niabella</taxon>
    </lineage>
</organism>
<dbReference type="Gene3D" id="3.40.30.10">
    <property type="entry name" value="Glutaredoxin"/>
    <property type="match status" value="1"/>
</dbReference>
<dbReference type="SUPFAM" id="SSF52833">
    <property type="entry name" value="Thioredoxin-like"/>
    <property type="match status" value="1"/>
</dbReference>
<keyword evidence="3" id="KW-1185">Reference proteome</keyword>
<feature type="domain" description="Thioredoxin" evidence="1">
    <location>
        <begin position="206"/>
        <end position="348"/>
    </location>
</feature>
<dbReference type="Pfam" id="PF14289">
    <property type="entry name" value="DUF4369"/>
    <property type="match status" value="1"/>
</dbReference>
<sequence length="349" mass="40345">MTVVRKILFFFILLAFYGTNSIGQNYIVNGHIKELPENSKVYLARAFDRQIDSTIVRNGQFSFKGSINQPVEAAIFVDDLTNFSNKQKRCIFWLEDTLIKMDAIASDLPNARVTQTRTNKDYIQYKNILKDKEFEKYNDTIKMHRVLSYIEQYPASYKSVVELYLYRQMLPFTKVKTLYATFSTQIKTSHFGELLAEFLAAHKDGLKPGDKIPPQFLSFLNEHRKNGALKNPSTRYMLIDFWGSWCAPCIFEQKVLKPVYASFKDKGFEIFGVALDSREKMEEAIKTSNIDWYNVSIGDGYDHPLLYAMGVWAVPQNYLIDENGVIIAINLMERDNKSLSRKLEAIFAN</sequence>
<evidence type="ECO:0000313" key="3">
    <source>
        <dbReference type="Proteomes" id="UP000198757"/>
    </source>
</evidence>
<dbReference type="PANTHER" id="PTHR42852:SF13">
    <property type="entry name" value="PROTEIN DIPZ"/>
    <property type="match status" value="1"/>
</dbReference>
<proteinExistence type="predicted"/>
<dbReference type="PANTHER" id="PTHR42852">
    <property type="entry name" value="THIOL:DISULFIDE INTERCHANGE PROTEIN DSBE"/>
    <property type="match status" value="1"/>
</dbReference>
<dbReference type="Pfam" id="PF00578">
    <property type="entry name" value="AhpC-TSA"/>
    <property type="match status" value="1"/>
</dbReference>
<dbReference type="InterPro" id="IPR050553">
    <property type="entry name" value="Thioredoxin_ResA/DsbE_sf"/>
</dbReference>
<dbReference type="CDD" id="cd02966">
    <property type="entry name" value="TlpA_like_family"/>
    <property type="match status" value="1"/>
</dbReference>
<reference evidence="3" key="1">
    <citation type="submission" date="2016-10" db="EMBL/GenBank/DDBJ databases">
        <authorList>
            <person name="Varghese N."/>
            <person name="Submissions S."/>
        </authorList>
    </citation>
    <scope>NUCLEOTIDE SEQUENCE [LARGE SCALE GENOMIC DNA]</scope>
    <source>
        <strain evidence="3">DSM 25811 / CCM 8410 / LMG 26954 / E90</strain>
    </source>
</reference>
<dbReference type="GO" id="GO:0016853">
    <property type="term" value="F:isomerase activity"/>
    <property type="evidence" value="ECO:0007669"/>
    <property type="project" value="UniProtKB-KW"/>
</dbReference>
<name>A0A1G6XCX7_NIADE</name>
<dbReference type="InterPro" id="IPR036249">
    <property type="entry name" value="Thioredoxin-like_sf"/>
</dbReference>
<dbReference type="OrthoDB" id="750178at2"/>
<dbReference type="AlphaFoldDB" id="A0A1G6XCX7"/>
<accession>A0A1G6XCX7</accession>
<keyword evidence="2" id="KW-0413">Isomerase</keyword>
<evidence type="ECO:0000313" key="2">
    <source>
        <dbReference type="EMBL" id="SDD76018.1"/>
    </source>
</evidence>
<evidence type="ECO:0000259" key="1">
    <source>
        <dbReference type="PROSITE" id="PS51352"/>
    </source>
</evidence>
<dbReference type="InterPro" id="IPR013766">
    <property type="entry name" value="Thioredoxin_domain"/>
</dbReference>
<dbReference type="EMBL" id="FMZO01000013">
    <property type="protein sequence ID" value="SDD76018.1"/>
    <property type="molecule type" value="Genomic_DNA"/>
</dbReference>
<dbReference type="InterPro" id="IPR025380">
    <property type="entry name" value="DUF4369"/>
</dbReference>
<dbReference type="PROSITE" id="PS51352">
    <property type="entry name" value="THIOREDOXIN_2"/>
    <property type="match status" value="1"/>
</dbReference>